<evidence type="ECO:0000256" key="4">
    <source>
        <dbReference type="ARBA" id="ARBA00022989"/>
    </source>
</evidence>
<dbReference type="InterPro" id="IPR018801">
    <property type="entry name" value="TM129"/>
</dbReference>
<evidence type="ECO:0008006" key="8">
    <source>
        <dbReference type="Google" id="ProtNLM"/>
    </source>
</evidence>
<keyword evidence="3" id="KW-0812">Transmembrane</keyword>
<dbReference type="GO" id="GO:0016020">
    <property type="term" value="C:membrane"/>
    <property type="evidence" value="ECO:0007669"/>
    <property type="project" value="UniProtKB-SubCell"/>
</dbReference>
<comment type="caution">
    <text evidence="6">The sequence shown here is derived from an EMBL/GenBank/DDBJ whole genome shotgun (WGS) entry which is preliminary data.</text>
</comment>
<keyword evidence="5" id="KW-0472">Membrane</keyword>
<evidence type="ECO:0000256" key="5">
    <source>
        <dbReference type="ARBA" id="ARBA00023136"/>
    </source>
</evidence>
<comment type="subcellular location">
    <subcellularLocation>
        <location evidence="1">Membrane</location>
        <topology evidence="1">Multi-pass membrane protein</topology>
    </subcellularLocation>
</comment>
<dbReference type="GO" id="GO:0061630">
    <property type="term" value="F:ubiquitin protein ligase activity"/>
    <property type="evidence" value="ECO:0007669"/>
    <property type="project" value="InterPro"/>
</dbReference>
<dbReference type="PANTHER" id="PTHR31322:SF2">
    <property type="entry name" value="E3 UBIQUITIN-PROTEIN LIGASE TM129"/>
    <property type="match status" value="1"/>
</dbReference>
<dbReference type="GO" id="GO:0005783">
    <property type="term" value="C:endoplasmic reticulum"/>
    <property type="evidence" value="ECO:0007669"/>
    <property type="project" value="TreeGrafter"/>
</dbReference>
<organism evidence="6 7">
    <name type="scientific">Macrosiphum euphorbiae</name>
    <name type="common">potato aphid</name>
    <dbReference type="NCBI Taxonomy" id="13131"/>
    <lineage>
        <taxon>Eukaryota</taxon>
        <taxon>Metazoa</taxon>
        <taxon>Ecdysozoa</taxon>
        <taxon>Arthropoda</taxon>
        <taxon>Hexapoda</taxon>
        <taxon>Insecta</taxon>
        <taxon>Pterygota</taxon>
        <taxon>Neoptera</taxon>
        <taxon>Paraneoptera</taxon>
        <taxon>Hemiptera</taxon>
        <taxon>Sternorrhyncha</taxon>
        <taxon>Aphidomorpha</taxon>
        <taxon>Aphidoidea</taxon>
        <taxon>Aphididae</taxon>
        <taxon>Macrosiphini</taxon>
        <taxon>Macrosiphum</taxon>
    </lineage>
</organism>
<keyword evidence="4" id="KW-1133">Transmembrane helix</keyword>
<dbReference type="Proteomes" id="UP001160148">
    <property type="component" value="Unassembled WGS sequence"/>
</dbReference>
<dbReference type="Pfam" id="PF10272">
    <property type="entry name" value="Tmpp129"/>
    <property type="match status" value="1"/>
</dbReference>
<reference evidence="6 7" key="1">
    <citation type="submission" date="2023-01" db="EMBL/GenBank/DDBJ databases">
        <authorList>
            <person name="Whitehead M."/>
        </authorList>
    </citation>
    <scope>NUCLEOTIDE SEQUENCE [LARGE SCALE GENOMIC DNA]</scope>
</reference>
<comment type="similarity">
    <text evidence="2">Belongs to the TMEM129 family.</text>
</comment>
<evidence type="ECO:0000256" key="1">
    <source>
        <dbReference type="ARBA" id="ARBA00004141"/>
    </source>
</evidence>
<evidence type="ECO:0000256" key="2">
    <source>
        <dbReference type="ARBA" id="ARBA00007332"/>
    </source>
</evidence>
<evidence type="ECO:0000313" key="7">
    <source>
        <dbReference type="Proteomes" id="UP001160148"/>
    </source>
</evidence>
<evidence type="ECO:0000313" key="6">
    <source>
        <dbReference type="EMBL" id="CAI6368761.1"/>
    </source>
</evidence>
<proteinExistence type="inferred from homology"/>
<dbReference type="AlphaFoldDB" id="A0AAV0XKW6"/>
<gene>
    <name evidence="6" type="ORF">MEUPH1_LOCUS23085</name>
</gene>
<dbReference type="PANTHER" id="PTHR31322">
    <property type="entry name" value="E3 UBIQUITIN-PROTEIN LIGASE TM129"/>
    <property type="match status" value="1"/>
</dbReference>
<protein>
    <recommendedName>
        <fullName evidence="8">RING-type domain-containing protein</fullName>
    </recommendedName>
</protein>
<dbReference type="GO" id="GO:0016567">
    <property type="term" value="P:protein ubiquitination"/>
    <property type="evidence" value="ECO:0007669"/>
    <property type="project" value="InterPro"/>
</dbReference>
<evidence type="ECO:0000256" key="3">
    <source>
        <dbReference type="ARBA" id="ARBA00022692"/>
    </source>
</evidence>
<dbReference type="EMBL" id="CARXXK010000005">
    <property type="protein sequence ID" value="CAI6368761.1"/>
    <property type="molecule type" value="Genomic_DNA"/>
</dbReference>
<sequence length="267" mass="30739">MLPIACSLEIVVVKWKPNNWAKHPLSIILSRYNSVDWTLIAQNISTEYQCLQKLTLAYGTINRTVVTENWIISIKPYRVYVSKKSESSFLVYSSDNHDSTPDVYNNQVIPIRSQIKWFIVRIRSEDFKTLEEHIGHPIQIADNVKLQRSRTERFIELFCDQVSQKPVHNGYSSAELEDDVCAGCLVNPPDVKLTKCCENSNDIVNCTSCQCRPMWCVDCMAKWYESRQPQNDTTIWLSSKCTCPLCRQLFCILDVCPLENSDLAKTN</sequence>
<accession>A0AAV0XKW6</accession>
<keyword evidence="7" id="KW-1185">Reference proteome</keyword>
<name>A0AAV0XKW6_9HEMI</name>